<proteinExistence type="predicted"/>
<keyword evidence="3" id="KW-1185">Reference proteome</keyword>
<protein>
    <submittedName>
        <fullName evidence="2">AraC-type DNA-binding protein</fullName>
    </submittedName>
</protein>
<gene>
    <name evidence="2" type="ORF">SAMN04488027_10827</name>
</gene>
<dbReference type="OrthoDB" id="511992at2"/>
<reference evidence="2 3" key="1">
    <citation type="submission" date="2016-10" db="EMBL/GenBank/DDBJ databases">
        <authorList>
            <person name="de Groot N.N."/>
        </authorList>
    </citation>
    <scope>NUCLEOTIDE SEQUENCE [LARGE SCALE GENOMIC DNA]</scope>
    <source>
        <strain evidence="2 3">DSM 19803</strain>
    </source>
</reference>
<keyword evidence="2" id="KW-0238">DNA-binding</keyword>
<dbReference type="Pfam" id="PF12833">
    <property type="entry name" value="HTH_18"/>
    <property type="match status" value="1"/>
</dbReference>
<dbReference type="Proteomes" id="UP000199296">
    <property type="component" value="Unassembled WGS sequence"/>
</dbReference>
<feature type="domain" description="HTH araC/xylS-type" evidence="1">
    <location>
        <begin position="152"/>
        <end position="253"/>
    </location>
</feature>
<dbReference type="Gene3D" id="1.10.10.60">
    <property type="entry name" value="Homeodomain-like"/>
    <property type="match status" value="1"/>
</dbReference>
<name>A0A1G7XCI8_9FLAO</name>
<organism evidence="2 3">
    <name type="scientific">Psychroflexus sediminis</name>
    <dbReference type="NCBI Taxonomy" id="470826"/>
    <lineage>
        <taxon>Bacteria</taxon>
        <taxon>Pseudomonadati</taxon>
        <taxon>Bacteroidota</taxon>
        <taxon>Flavobacteriia</taxon>
        <taxon>Flavobacteriales</taxon>
        <taxon>Flavobacteriaceae</taxon>
        <taxon>Psychroflexus</taxon>
    </lineage>
</organism>
<evidence type="ECO:0000313" key="3">
    <source>
        <dbReference type="Proteomes" id="UP000199296"/>
    </source>
</evidence>
<evidence type="ECO:0000313" key="2">
    <source>
        <dbReference type="EMBL" id="SDG81939.1"/>
    </source>
</evidence>
<sequence>MEFINSLNFNHSFIKDIVRIDYSADMPLQCINDYGYSYIMFRFGDFEAYDYKNNPIEIPKIFVKGTGDFFNVKAYKNSTWISVELPNHSLHNITRLIAKKSRNKLIDLYDYVDASILDRLYYEIYENKTVEAITQTLDKHLYTFYSAWNCDLDSTVMVNYIYSRKGLLSVSELSEKFPYGERSIERMFSREVGSSPYRFIRLVRFNFIIRELEKAEYTKFEDLIERYNYYDHSHFEKDFKKFLGQSITTYKNDFNPLLSSALKRAYCKI</sequence>
<dbReference type="InterPro" id="IPR018060">
    <property type="entry name" value="HTH_AraC"/>
</dbReference>
<dbReference type="AlphaFoldDB" id="A0A1G7XCI8"/>
<accession>A0A1G7XCI8</accession>
<dbReference type="EMBL" id="FNCW01000008">
    <property type="protein sequence ID" value="SDG81939.1"/>
    <property type="molecule type" value="Genomic_DNA"/>
</dbReference>
<dbReference type="GO" id="GO:0043565">
    <property type="term" value="F:sequence-specific DNA binding"/>
    <property type="evidence" value="ECO:0007669"/>
    <property type="project" value="InterPro"/>
</dbReference>
<dbReference type="SMART" id="SM00342">
    <property type="entry name" value="HTH_ARAC"/>
    <property type="match status" value="1"/>
</dbReference>
<dbReference type="PROSITE" id="PS01124">
    <property type="entry name" value="HTH_ARAC_FAMILY_2"/>
    <property type="match status" value="1"/>
</dbReference>
<dbReference type="STRING" id="470826.SAMN04488027_10827"/>
<dbReference type="RefSeq" id="WP_093368105.1">
    <property type="nucleotide sequence ID" value="NZ_FNCW01000008.1"/>
</dbReference>
<dbReference type="GO" id="GO:0003700">
    <property type="term" value="F:DNA-binding transcription factor activity"/>
    <property type="evidence" value="ECO:0007669"/>
    <property type="project" value="InterPro"/>
</dbReference>
<evidence type="ECO:0000259" key="1">
    <source>
        <dbReference type="PROSITE" id="PS01124"/>
    </source>
</evidence>